<keyword evidence="3" id="KW-1185">Reference proteome</keyword>
<accession>I0YJ60</accession>
<evidence type="ECO:0000313" key="3">
    <source>
        <dbReference type="Proteomes" id="UP000007264"/>
    </source>
</evidence>
<dbReference type="GeneID" id="17036340"/>
<dbReference type="EMBL" id="AGSI01000024">
    <property type="protein sequence ID" value="EIE18429.1"/>
    <property type="molecule type" value="Genomic_DNA"/>
</dbReference>
<gene>
    <name evidence="2" type="ORF">COCSUDRAFT_34571</name>
</gene>
<protein>
    <submittedName>
        <fullName evidence="2">Uncharacterized protein</fullName>
    </submittedName>
</protein>
<keyword evidence="1" id="KW-0812">Transmembrane</keyword>
<keyword evidence="1" id="KW-1133">Transmembrane helix</keyword>
<sequence length="71" mass="7824">MAAGGCCLFRPNQSLAVLDFFFYYCVIKINLLLCFPAAIAWPLSAPLLYTHIVAVRAASVEASLCARRLCR</sequence>
<reference evidence="2 3" key="1">
    <citation type="journal article" date="2012" name="Genome Biol.">
        <title>The genome of the polar eukaryotic microalga coccomyxa subellipsoidea reveals traits of cold adaptation.</title>
        <authorList>
            <person name="Blanc G."/>
            <person name="Agarkova I."/>
            <person name="Grimwood J."/>
            <person name="Kuo A."/>
            <person name="Brueggeman A."/>
            <person name="Dunigan D."/>
            <person name="Gurnon J."/>
            <person name="Ladunga I."/>
            <person name="Lindquist E."/>
            <person name="Lucas S."/>
            <person name="Pangilinan J."/>
            <person name="Proschold T."/>
            <person name="Salamov A."/>
            <person name="Schmutz J."/>
            <person name="Weeks D."/>
            <person name="Yamada T."/>
            <person name="Claverie J.M."/>
            <person name="Grigoriev I."/>
            <person name="Van Etten J."/>
            <person name="Lomsadze A."/>
            <person name="Borodovsky M."/>
        </authorList>
    </citation>
    <scope>NUCLEOTIDE SEQUENCE [LARGE SCALE GENOMIC DNA]</scope>
    <source>
        <strain evidence="2 3">C-169</strain>
    </source>
</reference>
<keyword evidence="1" id="KW-0472">Membrane</keyword>
<evidence type="ECO:0000313" key="2">
    <source>
        <dbReference type="EMBL" id="EIE18429.1"/>
    </source>
</evidence>
<feature type="transmembrane region" description="Helical" evidence="1">
    <location>
        <begin position="20"/>
        <end position="41"/>
    </location>
</feature>
<organism evidence="2 3">
    <name type="scientific">Coccomyxa subellipsoidea (strain C-169)</name>
    <name type="common">Green microalga</name>
    <dbReference type="NCBI Taxonomy" id="574566"/>
    <lineage>
        <taxon>Eukaryota</taxon>
        <taxon>Viridiplantae</taxon>
        <taxon>Chlorophyta</taxon>
        <taxon>core chlorophytes</taxon>
        <taxon>Trebouxiophyceae</taxon>
        <taxon>Trebouxiophyceae incertae sedis</taxon>
        <taxon>Coccomyxaceae</taxon>
        <taxon>Coccomyxa</taxon>
        <taxon>Coccomyxa subellipsoidea</taxon>
    </lineage>
</organism>
<comment type="caution">
    <text evidence="2">The sequence shown here is derived from an EMBL/GenBank/DDBJ whole genome shotgun (WGS) entry which is preliminary data.</text>
</comment>
<evidence type="ECO:0000256" key="1">
    <source>
        <dbReference type="SAM" id="Phobius"/>
    </source>
</evidence>
<dbReference type="KEGG" id="csl:COCSUDRAFT_34571"/>
<dbReference type="Proteomes" id="UP000007264">
    <property type="component" value="Unassembled WGS sequence"/>
</dbReference>
<proteinExistence type="predicted"/>
<dbReference type="AlphaFoldDB" id="I0YJ60"/>
<dbReference type="RefSeq" id="XP_005642973.1">
    <property type="nucleotide sequence ID" value="XM_005642916.1"/>
</dbReference>
<name>I0YJ60_COCSC</name>